<dbReference type="InterPro" id="IPR036291">
    <property type="entry name" value="NAD(P)-bd_dom_sf"/>
</dbReference>
<dbReference type="Proteomes" id="UP000249045">
    <property type="component" value="Unassembled WGS sequence"/>
</dbReference>
<sequence>MDYIVAGGDRGPTSVRLTERMTMTILITGANGTVSREVLRELAGKQPLRALVRDASRTPGLDGVEYVVGDLDRPTTLTPAFEGVTTLWLLMPMGPLAPSQSMNAVWAARQAGVRHIVRLSAIGAAHDAPTRNGRLHALSDAELQESGIPWTILRPSHFMQNLLGAKAGEHLFGLFGDARVGLIDARDIAAAGAAILAAPQQHQGKIYTPTGPESITLDQAADEIARTLGQQVRYVPQSPEQARDGLLQAGLDQWSAEVLAEYRVAYGSGWGDFTNDHVERIVGRQPRTFAEFVRDHREHFASV</sequence>
<evidence type="ECO:0000313" key="4">
    <source>
        <dbReference type="Proteomes" id="UP000248966"/>
    </source>
</evidence>
<gene>
    <name evidence="2" type="ORF">LAH08_05899</name>
    <name evidence="3" type="ORF">MED15_00626</name>
</gene>
<dbReference type="InterPro" id="IPR051604">
    <property type="entry name" value="Ergot_Alk_Oxidoreductase"/>
</dbReference>
<reference evidence="4 5" key="1">
    <citation type="submission" date="2018-03" db="EMBL/GenBank/DDBJ databases">
        <title>Defining the species Micromonospora saelicesensis and Micromonospora noduli under the framework of genomics.</title>
        <authorList>
            <person name="Riesco R."/>
            <person name="Trujillo M.E."/>
        </authorList>
    </citation>
    <scope>NUCLEOTIDE SEQUENCE [LARGE SCALE GENOMIC DNA]</scope>
    <source>
        <strain evidence="2 4">LAH08</strain>
        <strain evidence="3 5">MED15</strain>
    </source>
</reference>
<dbReference type="PANTHER" id="PTHR43162:SF1">
    <property type="entry name" value="PRESTALK A DIFFERENTIATION PROTEIN A"/>
    <property type="match status" value="1"/>
</dbReference>
<dbReference type="Gene3D" id="3.40.50.720">
    <property type="entry name" value="NAD(P)-binding Rossmann-like Domain"/>
    <property type="match status" value="1"/>
</dbReference>
<evidence type="ECO:0000313" key="3">
    <source>
        <dbReference type="EMBL" id="RAO24868.1"/>
    </source>
</evidence>
<protein>
    <submittedName>
        <fullName evidence="2">NAD(P)H dehydrogenase (Quinone)</fullName>
    </submittedName>
</protein>
<dbReference type="Gene3D" id="3.90.25.10">
    <property type="entry name" value="UDP-galactose 4-epimerase, domain 1"/>
    <property type="match status" value="1"/>
</dbReference>
<dbReference type="AlphaFoldDB" id="A0A328N091"/>
<dbReference type="PANTHER" id="PTHR43162">
    <property type="match status" value="1"/>
</dbReference>
<evidence type="ECO:0000313" key="2">
    <source>
        <dbReference type="EMBL" id="RAN94064.1"/>
    </source>
</evidence>
<organism evidence="2 4">
    <name type="scientific">Micromonospora noduli</name>
    <dbReference type="NCBI Taxonomy" id="709876"/>
    <lineage>
        <taxon>Bacteria</taxon>
        <taxon>Bacillati</taxon>
        <taxon>Actinomycetota</taxon>
        <taxon>Actinomycetes</taxon>
        <taxon>Micromonosporales</taxon>
        <taxon>Micromonosporaceae</taxon>
        <taxon>Micromonospora</taxon>
    </lineage>
</organism>
<accession>A0A328N091</accession>
<evidence type="ECO:0000313" key="5">
    <source>
        <dbReference type="Proteomes" id="UP000249045"/>
    </source>
</evidence>
<dbReference type="EMBL" id="PYAA01000044">
    <property type="protein sequence ID" value="RAN94064.1"/>
    <property type="molecule type" value="Genomic_DNA"/>
</dbReference>
<dbReference type="SUPFAM" id="SSF51735">
    <property type="entry name" value="NAD(P)-binding Rossmann-fold domains"/>
    <property type="match status" value="1"/>
</dbReference>
<feature type="domain" description="NAD(P)-binding" evidence="1">
    <location>
        <begin position="29"/>
        <end position="199"/>
    </location>
</feature>
<dbReference type="Pfam" id="PF13460">
    <property type="entry name" value="NAD_binding_10"/>
    <property type="match status" value="1"/>
</dbReference>
<name>A0A328N091_9ACTN</name>
<comment type="caution">
    <text evidence="2">The sequence shown here is derived from an EMBL/GenBank/DDBJ whole genome shotgun (WGS) entry which is preliminary data.</text>
</comment>
<dbReference type="EMBL" id="PYAC01000001">
    <property type="protein sequence ID" value="RAO24868.1"/>
    <property type="molecule type" value="Genomic_DNA"/>
</dbReference>
<dbReference type="InterPro" id="IPR016040">
    <property type="entry name" value="NAD(P)-bd_dom"/>
</dbReference>
<proteinExistence type="predicted"/>
<evidence type="ECO:0000259" key="1">
    <source>
        <dbReference type="Pfam" id="PF13460"/>
    </source>
</evidence>
<dbReference type="Proteomes" id="UP000248966">
    <property type="component" value="Unassembled WGS sequence"/>
</dbReference>
<keyword evidence="5" id="KW-1185">Reference proteome</keyword>